<accession>A0A3N2D0F3</accession>
<name>A0A3N2D0F3_9MICO</name>
<keyword evidence="7 9" id="KW-1133">Transmembrane helix</keyword>
<protein>
    <submittedName>
        <fullName evidence="11">Carbohydrate ABC transporter membrane protein 2 (CUT1 family)</fullName>
    </submittedName>
</protein>
<dbReference type="Pfam" id="PF00528">
    <property type="entry name" value="BPD_transp_1"/>
    <property type="match status" value="1"/>
</dbReference>
<evidence type="ECO:0000256" key="3">
    <source>
        <dbReference type="ARBA" id="ARBA00022448"/>
    </source>
</evidence>
<dbReference type="InterPro" id="IPR035906">
    <property type="entry name" value="MetI-like_sf"/>
</dbReference>
<sequence>MTTTTTDRQPSIVLDKPSRDVVKGARWWRELGWRYVVGIGITVIVVIPLLYIVSASLNPIGSVSSTSLIPKQISFTHFESLGNNPARPFFKWFGNSLLVALVVVTVNSLLSSFGAYAFSRMRFKGRRSGLLALLLIQMFPGILTMVALFRMFGIIGDIVPWLGLDSLAGYTFVMLGGALGGVFLMKGIFDSIPDSLDEAAKIDGAGHFRVYATVIMPLVKSILVINGLLALTGVIGEFLLASIFLRSNGVKTVAVGLYGVLTSDRSANLGWFCAAALVVSIPVVVLFQWLQKYIVGGITAGSVKG</sequence>
<keyword evidence="6 9" id="KW-0812">Transmembrane</keyword>
<comment type="subcellular location">
    <subcellularLocation>
        <location evidence="1 9">Cell membrane</location>
        <topology evidence="1 9">Multi-pass membrane protein</topology>
    </subcellularLocation>
</comment>
<evidence type="ECO:0000256" key="1">
    <source>
        <dbReference type="ARBA" id="ARBA00004651"/>
    </source>
</evidence>
<feature type="transmembrane region" description="Helical" evidence="9">
    <location>
        <begin position="33"/>
        <end position="53"/>
    </location>
</feature>
<gene>
    <name evidence="11" type="ORF">EDD28_2670</name>
</gene>
<keyword evidence="8 9" id="KW-0472">Membrane</keyword>
<dbReference type="Proteomes" id="UP000275356">
    <property type="component" value="Unassembled WGS sequence"/>
</dbReference>
<dbReference type="AlphaFoldDB" id="A0A3N2D0F3"/>
<dbReference type="PANTHER" id="PTHR32243:SF50">
    <property type="entry name" value="MALTOSE_MALTODEXTRIN TRANSPORT SYSTEM PERMEASE PROTEIN MALG"/>
    <property type="match status" value="1"/>
</dbReference>
<keyword evidence="4" id="KW-1003">Cell membrane</keyword>
<evidence type="ECO:0000313" key="11">
    <source>
        <dbReference type="EMBL" id="ROR93262.1"/>
    </source>
</evidence>
<evidence type="ECO:0000256" key="8">
    <source>
        <dbReference type="ARBA" id="ARBA00023136"/>
    </source>
</evidence>
<keyword evidence="3 9" id="KW-0813">Transport</keyword>
<evidence type="ECO:0000256" key="4">
    <source>
        <dbReference type="ARBA" id="ARBA00022475"/>
    </source>
</evidence>
<dbReference type="CDD" id="cd06261">
    <property type="entry name" value="TM_PBP2"/>
    <property type="match status" value="1"/>
</dbReference>
<evidence type="ECO:0000256" key="6">
    <source>
        <dbReference type="ARBA" id="ARBA00022692"/>
    </source>
</evidence>
<evidence type="ECO:0000259" key="10">
    <source>
        <dbReference type="PROSITE" id="PS50928"/>
    </source>
</evidence>
<feature type="transmembrane region" description="Helical" evidence="9">
    <location>
        <begin position="130"/>
        <end position="155"/>
    </location>
</feature>
<feature type="transmembrane region" description="Helical" evidence="9">
    <location>
        <begin position="167"/>
        <end position="185"/>
    </location>
</feature>
<feature type="transmembrane region" description="Helical" evidence="9">
    <location>
        <begin position="97"/>
        <end position="118"/>
    </location>
</feature>
<evidence type="ECO:0000256" key="5">
    <source>
        <dbReference type="ARBA" id="ARBA00022597"/>
    </source>
</evidence>
<evidence type="ECO:0000256" key="7">
    <source>
        <dbReference type="ARBA" id="ARBA00022989"/>
    </source>
</evidence>
<keyword evidence="12" id="KW-1185">Reference proteome</keyword>
<evidence type="ECO:0000313" key="12">
    <source>
        <dbReference type="Proteomes" id="UP000275356"/>
    </source>
</evidence>
<keyword evidence="5" id="KW-0762">Sugar transport</keyword>
<comment type="caution">
    <text evidence="11">The sequence shown here is derived from an EMBL/GenBank/DDBJ whole genome shotgun (WGS) entry which is preliminary data.</text>
</comment>
<dbReference type="InterPro" id="IPR000515">
    <property type="entry name" value="MetI-like"/>
</dbReference>
<feature type="transmembrane region" description="Helical" evidence="9">
    <location>
        <begin position="269"/>
        <end position="290"/>
    </location>
</feature>
<dbReference type="InterPro" id="IPR050901">
    <property type="entry name" value="BP-dep_ABC_trans_perm"/>
</dbReference>
<dbReference type="OrthoDB" id="9794684at2"/>
<dbReference type="SUPFAM" id="SSF161098">
    <property type="entry name" value="MetI-like"/>
    <property type="match status" value="1"/>
</dbReference>
<dbReference type="Gene3D" id="1.10.3720.10">
    <property type="entry name" value="MetI-like"/>
    <property type="match status" value="1"/>
</dbReference>
<dbReference type="GO" id="GO:0042956">
    <property type="term" value="P:maltodextrin transmembrane transport"/>
    <property type="evidence" value="ECO:0007669"/>
    <property type="project" value="TreeGrafter"/>
</dbReference>
<dbReference type="GO" id="GO:0005886">
    <property type="term" value="C:plasma membrane"/>
    <property type="evidence" value="ECO:0007669"/>
    <property type="project" value="UniProtKB-SubCell"/>
</dbReference>
<comment type="similarity">
    <text evidence="2">Belongs to the binding-protein-dependent transport system permease family. MalFG subfamily.</text>
</comment>
<dbReference type="PROSITE" id="PS50928">
    <property type="entry name" value="ABC_TM1"/>
    <property type="match status" value="1"/>
</dbReference>
<evidence type="ECO:0000256" key="2">
    <source>
        <dbReference type="ARBA" id="ARBA00009047"/>
    </source>
</evidence>
<proteinExistence type="inferred from homology"/>
<dbReference type="PANTHER" id="PTHR32243">
    <property type="entry name" value="MALTOSE TRANSPORT SYSTEM PERMEASE-RELATED"/>
    <property type="match status" value="1"/>
</dbReference>
<evidence type="ECO:0000256" key="9">
    <source>
        <dbReference type="RuleBase" id="RU363032"/>
    </source>
</evidence>
<dbReference type="GO" id="GO:0015423">
    <property type="term" value="F:ABC-type maltose transporter activity"/>
    <property type="evidence" value="ECO:0007669"/>
    <property type="project" value="TreeGrafter"/>
</dbReference>
<dbReference type="EMBL" id="RKHQ01000002">
    <property type="protein sequence ID" value="ROR93262.1"/>
    <property type="molecule type" value="Genomic_DNA"/>
</dbReference>
<organism evidence="11 12">
    <name type="scientific">Salana multivorans</name>
    <dbReference type="NCBI Taxonomy" id="120377"/>
    <lineage>
        <taxon>Bacteria</taxon>
        <taxon>Bacillati</taxon>
        <taxon>Actinomycetota</taxon>
        <taxon>Actinomycetes</taxon>
        <taxon>Micrococcales</taxon>
        <taxon>Beutenbergiaceae</taxon>
        <taxon>Salana</taxon>
    </lineage>
</organism>
<reference evidence="11 12" key="1">
    <citation type="submission" date="2018-11" db="EMBL/GenBank/DDBJ databases">
        <title>Sequencing the genomes of 1000 actinobacteria strains.</title>
        <authorList>
            <person name="Klenk H.-P."/>
        </authorList>
    </citation>
    <scope>NUCLEOTIDE SEQUENCE [LARGE SCALE GENOMIC DNA]</scope>
    <source>
        <strain evidence="11 12">DSM 13521</strain>
    </source>
</reference>
<dbReference type="RefSeq" id="WP_123740246.1">
    <property type="nucleotide sequence ID" value="NZ_RKHQ01000002.1"/>
</dbReference>
<feature type="domain" description="ABC transmembrane type-1" evidence="10">
    <location>
        <begin position="93"/>
        <end position="290"/>
    </location>
</feature>